<organism evidence="1">
    <name type="scientific">uncultured Caudovirales phage</name>
    <dbReference type="NCBI Taxonomy" id="2100421"/>
    <lineage>
        <taxon>Viruses</taxon>
        <taxon>Duplodnaviria</taxon>
        <taxon>Heunggongvirae</taxon>
        <taxon>Uroviricota</taxon>
        <taxon>Caudoviricetes</taxon>
        <taxon>Peduoviridae</taxon>
        <taxon>Maltschvirus</taxon>
        <taxon>Maltschvirus maltsch</taxon>
    </lineage>
</organism>
<gene>
    <name evidence="1" type="ORF">UFOVP901_38</name>
</gene>
<dbReference type="EMBL" id="LR796852">
    <property type="protein sequence ID" value="CAB4170111.1"/>
    <property type="molecule type" value="Genomic_DNA"/>
</dbReference>
<sequence length="74" mass="7857">MKIKVKKGSSALSSTSIILMCNYNDNGVQKKFIQSAMVGSSFEVDDNIGAALLTTETLAGILSIDYGTKKAPEL</sequence>
<proteinExistence type="predicted"/>
<evidence type="ECO:0000313" key="1">
    <source>
        <dbReference type="EMBL" id="CAB4170111.1"/>
    </source>
</evidence>
<reference evidence="1" key="1">
    <citation type="submission" date="2020-05" db="EMBL/GenBank/DDBJ databases">
        <authorList>
            <person name="Chiriac C."/>
            <person name="Salcher M."/>
            <person name="Ghai R."/>
            <person name="Kavagutti S V."/>
        </authorList>
    </citation>
    <scope>NUCLEOTIDE SEQUENCE</scope>
</reference>
<protein>
    <submittedName>
        <fullName evidence="1">Uncharacterized protein</fullName>
    </submittedName>
</protein>
<name>A0A6J5PL74_9CAUD</name>
<accession>A0A6J5PL74</accession>